<dbReference type="PANTHER" id="PTHR44019">
    <property type="entry name" value="WD REPEAT-CONTAINING PROTEIN 55"/>
    <property type="match status" value="1"/>
</dbReference>
<feature type="repeat" description="WD" evidence="3">
    <location>
        <begin position="351"/>
        <end position="391"/>
    </location>
</feature>
<keyword evidence="2" id="KW-0677">Repeat</keyword>
<dbReference type="AlphaFoldDB" id="A0A1R2CRN2"/>
<accession>A0A1R2CRN2</accession>
<dbReference type="Pfam" id="PF00400">
    <property type="entry name" value="WD40"/>
    <property type="match status" value="4"/>
</dbReference>
<evidence type="ECO:0000256" key="1">
    <source>
        <dbReference type="ARBA" id="ARBA00022574"/>
    </source>
</evidence>
<reference evidence="5 6" key="1">
    <citation type="submission" date="2016-11" db="EMBL/GenBank/DDBJ databases">
        <title>The macronuclear genome of Stentor coeruleus: a giant cell with tiny introns.</title>
        <authorList>
            <person name="Slabodnick M."/>
            <person name="Ruby J.G."/>
            <person name="Reiff S.B."/>
            <person name="Swart E.C."/>
            <person name="Gosai S."/>
            <person name="Prabakaran S."/>
            <person name="Witkowska E."/>
            <person name="Larue G.E."/>
            <person name="Fisher S."/>
            <person name="Freeman R.M."/>
            <person name="Gunawardena J."/>
            <person name="Chu W."/>
            <person name="Stover N.A."/>
            <person name="Gregory B.D."/>
            <person name="Nowacki M."/>
            <person name="Derisi J."/>
            <person name="Roy S.W."/>
            <person name="Marshall W.F."/>
            <person name="Sood P."/>
        </authorList>
    </citation>
    <scope>NUCLEOTIDE SEQUENCE [LARGE SCALE GENOMIC DNA]</scope>
    <source>
        <strain evidence="5">WM001</strain>
    </source>
</reference>
<keyword evidence="6" id="KW-1185">Reference proteome</keyword>
<gene>
    <name evidence="5" type="ORF">SteCoe_5793</name>
</gene>
<comment type="caution">
    <text evidence="5">The sequence shown here is derived from an EMBL/GenBank/DDBJ whole genome shotgun (WGS) entry which is preliminary data.</text>
</comment>
<dbReference type="EMBL" id="MPUH01000077">
    <property type="protein sequence ID" value="OMJ91640.1"/>
    <property type="molecule type" value="Genomic_DNA"/>
</dbReference>
<proteinExistence type="predicted"/>
<dbReference type="SMART" id="SM00320">
    <property type="entry name" value="WD40"/>
    <property type="match status" value="5"/>
</dbReference>
<evidence type="ECO:0000313" key="5">
    <source>
        <dbReference type="EMBL" id="OMJ91640.1"/>
    </source>
</evidence>
<evidence type="ECO:0000256" key="3">
    <source>
        <dbReference type="PROSITE-ProRule" id="PRU00221"/>
    </source>
</evidence>
<dbReference type="OrthoDB" id="10249065at2759"/>
<dbReference type="InterPro" id="IPR036322">
    <property type="entry name" value="WD40_repeat_dom_sf"/>
</dbReference>
<dbReference type="InterPro" id="IPR001680">
    <property type="entry name" value="WD40_rpt"/>
</dbReference>
<keyword evidence="1 3" id="KW-0853">WD repeat</keyword>
<evidence type="ECO:0000313" key="6">
    <source>
        <dbReference type="Proteomes" id="UP000187209"/>
    </source>
</evidence>
<dbReference type="PROSITE" id="PS50082">
    <property type="entry name" value="WD_REPEATS_2"/>
    <property type="match status" value="2"/>
</dbReference>
<protein>
    <submittedName>
        <fullName evidence="5">Uncharacterized protein</fullName>
    </submittedName>
</protein>
<name>A0A1R2CRN2_9CILI</name>
<dbReference type="InterPro" id="IPR015943">
    <property type="entry name" value="WD40/YVTN_repeat-like_dom_sf"/>
</dbReference>
<dbReference type="Gene3D" id="2.130.10.10">
    <property type="entry name" value="YVTN repeat-like/Quinoprotein amine dehydrogenase"/>
    <property type="match status" value="2"/>
</dbReference>
<feature type="repeat" description="WD" evidence="3">
    <location>
        <begin position="328"/>
        <end position="350"/>
    </location>
</feature>
<dbReference type="SUPFAM" id="SSF50978">
    <property type="entry name" value="WD40 repeat-like"/>
    <property type="match status" value="1"/>
</dbReference>
<evidence type="ECO:0000256" key="2">
    <source>
        <dbReference type="ARBA" id="ARBA00022737"/>
    </source>
</evidence>
<feature type="region of interest" description="Disordered" evidence="4">
    <location>
        <begin position="22"/>
        <end position="44"/>
    </location>
</feature>
<dbReference type="Proteomes" id="UP000187209">
    <property type="component" value="Unassembled WGS sequence"/>
</dbReference>
<organism evidence="5 6">
    <name type="scientific">Stentor coeruleus</name>
    <dbReference type="NCBI Taxonomy" id="5963"/>
    <lineage>
        <taxon>Eukaryota</taxon>
        <taxon>Sar</taxon>
        <taxon>Alveolata</taxon>
        <taxon>Ciliophora</taxon>
        <taxon>Postciliodesmatophora</taxon>
        <taxon>Heterotrichea</taxon>
        <taxon>Heterotrichida</taxon>
        <taxon>Stentoridae</taxon>
        <taxon>Stentor</taxon>
    </lineage>
</organism>
<sequence>MLHNNKPTTPCQEILENTLASSQKKIPQKDLSPNSSISFSTTNLKSPNKNQNICNIQATLKTQEKSLKPIYRCKQILEQLKLSNTQSISTQSSSISSLGQTLSCFTDTLQDPFNTPQKIKSSSKSPIPYEKSLYTDIPNRSLCKVFKANKNNDFLPKVYFSTIKKPMMLLKNCCVKYFLERCTNSINCILEQGGQLWSGDSSCIVKSWSLPSTTQTLISKNPKYIPTFLSSHHITQHKKPITSLEKLNDTIISASKDGKIKLIKNKGKDIKIISANPGVNIIKILQSPKLITLGSQIEFKDLSENKNFRESICISPTFSLTIQSENTFITGSNDGYIKLWDIRTSRFVANIHGHYDKITGLTMSTGCKFFSCSDDKMLKEWDLRSDQNLKVRKSEKGLKDVVVIGTFIVTGGDMITLWDNEGFENIEVHDGSIKSICYCYENEMIFSAGFDGKICALSFSPIL</sequence>
<dbReference type="PANTHER" id="PTHR44019:SF8">
    <property type="entry name" value="POC1 CENTRIOLAR PROTEIN HOMOLOG"/>
    <property type="match status" value="1"/>
</dbReference>
<dbReference type="InterPro" id="IPR050505">
    <property type="entry name" value="WDR55/POC1"/>
</dbReference>
<evidence type="ECO:0000256" key="4">
    <source>
        <dbReference type="SAM" id="MobiDB-lite"/>
    </source>
</evidence>